<accession>A0A543PWP8</accession>
<evidence type="ECO:0000313" key="2">
    <source>
        <dbReference type="EMBL" id="TQN48499.1"/>
    </source>
</evidence>
<dbReference type="PROSITE" id="PS51186">
    <property type="entry name" value="GNAT"/>
    <property type="match status" value="1"/>
</dbReference>
<dbReference type="AlphaFoldDB" id="A0A543PWP8"/>
<evidence type="ECO:0000259" key="1">
    <source>
        <dbReference type="PROSITE" id="PS51186"/>
    </source>
</evidence>
<dbReference type="InterPro" id="IPR016181">
    <property type="entry name" value="Acyl_CoA_acyltransferase"/>
</dbReference>
<dbReference type="Gene3D" id="3.40.630.30">
    <property type="match status" value="1"/>
</dbReference>
<proteinExistence type="predicted"/>
<dbReference type="InterPro" id="IPR050276">
    <property type="entry name" value="MshD_Acetyltransferase"/>
</dbReference>
<dbReference type="GO" id="GO:0016747">
    <property type="term" value="F:acyltransferase activity, transferring groups other than amino-acyl groups"/>
    <property type="evidence" value="ECO:0007669"/>
    <property type="project" value="InterPro"/>
</dbReference>
<dbReference type="Pfam" id="PF13508">
    <property type="entry name" value="Acetyltransf_7"/>
    <property type="match status" value="1"/>
</dbReference>
<keyword evidence="2" id="KW-0808">Transferase</keyword>
<feature type="domain" description="N-acetyltransferase" evidence="1">
    <location>
        <begin position="5"/>
        <end position="166"/>
    </location>
</feature>
<evidence type="ECO:0000313" key="3">
    <source>
        <dbReference type="Proteomes" id="UP000320085"/>
    </source>
</evidence>
<name>A0A543PWP8_9MICO</name>
<reference evidence="2 3" key="1">
    <citation type="submission" date="2019-06" db="EMBL/GenBank/DDBJ databases">
        <title>Sequencing the genomes of 1000 actinobacteria strains.</title>
        <authorList>
            <person name="Klenk H.-P."/>
        </authorList>
    </citation>
    <scope>NUCLEOTIDE SEQUENCE [LARGE SCALE GENOMIC DNA]</scope>
    <source>
        <strain evidence="2 3">DSM 21776</strain>
    </source>
</reference>
<gene>
    <name evidence="2" type="ORF">FHX52_1636</name>
</gene>
<comment type="caution">
    <text evidence="2">The sequence shown here is derived from an EMBL/GenBank/DDBJ whole genome shotgun (WGS) entry which is preliminary data.</text>
</comment>
<dbReference type="EMBL" id="VFQF01000001">
    <property type="protein sequence ID" value="TQN48499.1"/>
    <property type="molecule type" value="Genomic_DNA"/>
</dbReference>
<organism evidence="2 3">
    <name type="scientific">Humibacillus xanthopallidus</name>
    <dbReference type="NCBI Taxonomy" id="412689"/>
    <lineage>
        <taxon>Bacteria</taxon>
        <taxon>Bacillati</taxon>
        <taxon>Actinomycetota</taxon>
        <taxon>Actinomycetes</taxon>
        <taxon>Micrococcales</taxon>
        <taxon>Intrasporangiaceae</taxon>
        <taxon>Humibacillus</taxon>
    </lineage>
</organism>
<dbReference type="Proteomes" id="UP000320085">
    <property type="component" value="Unassembled WGS sequence"/>
</dbReference>
<dbReference type="PANTHER" id="PTHR43617:SF38">
    <property type="entry name" value="N-ACETYLTRANSFERASE DOMAIN-CONTAINING PROTEIN"/>
    <property type="match status" value="1"/>
</dbReference>
<dbReference type="OrthoDB" id="5243635at2"/>
<protein>
    <submittedName>
        <fullName evidence="2">Acetyltransferase (GNAT) family protein</fullName>
    </submittedName>
</protein>
<dbReference type="SUPFAM" id="SSF55729">
    <property type="entry name" value="Acyl-CoA N-acyltransferases (Nat)"/>
    <property type="match status" value="1"/>
</dbReference>
<dbReference type="PANTHER" id="PTHR43617">
    <property type="entry name" value="L-AMINO ACID N-ACETYLTRANSFERASE"/>
    <property type="match status" value="1"/>
</dbReference>
<dbReference type="InterPro" id="IPR000182">
    <property type="entry name" value="GNAT_dom"/>
</dbReference>
<sequence>MSTDFEVVAPHPADADELAAVHVQAWQEAYGELLPERFYDDAARASRRVMWSGRLSAEDAGERVRVARHEGRIVGFVVHGPSAEHQGHPPVRDEQLYALYVLSSCYGHGVGQALLDQALGERPAQLWVAKDNARARGFYEKNGFTADGTEQVDPDLDGLAEIRMVR</sequence>
<dbReference type="RefSeq" id="WP_141821423.1">
    <property type="nucleotide sequence ID" value="NZ_BAAAQC010000006.1"/>
</dbReference>
<dbReference type="CDD" id="cd04301">
    <property type="entry name" value="NAT_SF"/>
    <property type="match status" value="1"/>
</dbReference>